<name>A0A0A9WDT1_LYGHE</name>
<reference evidence="1" key="2">
    <citation type="submission" date="2014-07" db="EMBL/GenBank/DDBJ databases">
        <authorList>
            <person name="Hull J."/>
        </authorList>
    </citation>
    <scope>NUCLEOTIDE SEQUENCE</scope>
</reference>
<gene>
    <name evidence="1" type="primary">Dusp4</name>
    <name evidence="1" type="ORF">CM83_104181</name>
</gene>
<evidence type="ECO:0000313" key="1">
    <source>
        <dbReference type="EMBL" id="JAG05959.1"/>
    </source>
</evidence>
<dbReference type="EMBL" id="GBHO01037645">
    <property type="protein sequence ID" value="JAG05959.1"/>
    <property type="molecule type" value="Transcribed_RNA"/>
</dbReference>
<organism evidence="1">
    <name type="scientific">Lygus hesperus</name>
    <name type="common">Western plant bug</name>
    <dbReference type="NCBI Taxonomy" id="30085"/>
    <lineage>
        <taxon>Eukaryota</taxon>
        <taxon>Metazoa</taxon>
        <taxon>Ecdysozoa</taxon>
        <taxon>Arthropoda</taxon>
        <taxon>Hexapoda</taxon>
        <taxon>Insecta</taxon>
        <taxon>Pterygota</taxon>
        <taxon>Neoptera</taxon>
        <taxon>Paraneoptera</taxon>
        <taxon>Hemiptera</taxon>
        <taxon>Heteroptera</taxon>
        <taxon>Panheteroptera</taxon>
        <taxon>Cimicomorpha</taxon>
        <taxon>Miridae</taxon>
        <taxon>Mirini</taxon>
        <taxon>Lygus</taxon>
    </lineage>
</organism>
<accession>A0A0A9WDT1</accession>
<feature type="non-terminal residue" evidence="1">
    <location>
        <position position="1"/>
    </location>
</feature>
<protein>
    <submittedName>
        <fullName evidence="1">Dual specificity protein phosphatase 4</fullName>
    </submittedName>
</protein>
<dbReference type="AlphaFoldDB" id="A0A0A9WDT1"/>
<proteinExistence type="predicted"/>
<sequence length="101" mass="11514">KDLCSLQVRFDRLVVVEEKFESAQQQLDLLQPTFDFSDDIEKFENLMLSTQAGFMSHIQAIEREIHDEAVKPRLDQIPAQHVPHFSNSSLLVATTSSIKDA</sequence>
<reference evidence="1" key="1">
    <citation type="journal article" date="2014" name="PLoS ONE">
        <title>Transcriptome-Based Identification of ABC Transporters in the Western Tarnished Plant Bug Lygus hesperus.</title>
        <authorList>
            <person name="Hull J.J."/>
            <person name="Chaney K."/>
            <person name="Geib S.M."/>
            <person name="Fabrick J.A."/>
            <person name="Brent C.S."/>
            <person name="Walsh D."/>
            <person name="Lavine L.C."/>
        </authorList>
    </citation>
    <scope>NUCLEOTIDE SEQUENCE</scope>
</reference>